<feature type="compositionally biased region" description="Basic residues" evidence="1">
    <location>
        <begin position="268"/>
        <end position="280"/>
    </location>
</feature>
<keyword evidence="3" id="KW-1185">Reference proteome</keyword>
<feature type="region of interest" description="Disordered" evidence="1">
    <location>
        <begin position="508"/>
        <end position="536"/>
    </location>
</feature>
<accession>A0A2P5I296</accession>
<dbReference type="OrthoDB" id="5238538at2759"/>
<feature type="compositionally biased region" description="Low complexity" evidence="1">
    <location>
        <begin position="213"/>
        <end position="234"/>
    </location>
</feature>
<reference evidence="2" key="1">
    <citation type="submission" date="2017-09" db="EMBL/GenBank/DDBJ databases">
        <title>Polyketide synthases of a Diaporthe helianthi virulent isolate.</title>
        <authorList>
            <person name="Baroncelli R."/>
        </authorList>
    </citation>
    <scope>NUCLEOTIDE SEQUENCE [LARGE SCALE GENOMIC DNA]</scope>
    <source>
        <strain evidence="2">7/96</strain>
    </source>
</reference>
<feature type="compositionally biased region" description="Pro residues" evidence="1">
    <location>
        <begin position="199"/>
        <end position="212"/>
    </location>
</feature>
<protein>
    <submittedName>
        <fullName evidence="2">Uncharacterized protein</fullName>
    </submittedName>
</protein>
<name>A0A2P5I296_DIAHE</name>
<feature type="compositionally biased region" description="Polar residues" evidence="1">
    <location>
        <begin position="590"/>
        <end position="601"/>
    </location>
</feature>
<dbReference type="EMBL" id="MAVT02000350">
    <property type="protein sequence ID" value="POS76604.1"/>
    <property type="molecule type" value="Genomic_DNA"/>
</dbReference>
<dbReference type="AlphaFoldDB" id="A0A2P5I296"/>
<comment type="caution">
    <text evidence="2">The sequence shown here is derived from an EMBL/GenBank/DDBJ whole genome shotgun (WGS) entry which is preliminary data.</text>
</comment>
<dbReference type="InParanoid" id="A0A2P5I296"/>
<proteinExistence type="predicted"/>
<gene>
    <name evidence="2" type="ORF">DHEL01_v204993</name>
</gene>
<evidence type="ECO:0000313" key="3">
    <source>
        <dbReference type="Proteomes" id="UP000094444"/>
    </source>
</evidence>
<evidence type="ECO:0000256" key="1">
    <source>
        <dbReference type="SAM" id="MobiDB-lite"/>
    </source>
</evidence>
<organism evidence="2 3">
    <name type="scientific">Diaporthe helianthi</name>
    <dbReference type="NCBI Taxonomy" id="158607"/>
    <lineage>
        <taxon>Eukaryota</taxon>
        <taxon>Fungi</taxon>
        <taxon>Dikarya</taxon>
        <taxon>Ascomycota</taxon>
        <taxon>Pezizomycotina</taxon>
        <taxon>Sordariomycetes</taxon>
        <taxon>Sordariomycetidae</taxon>
        <taxon>Diaporthales</taxon>
        <taxon>Diaporthaceae</taxon>
        <taxon>Diaporthe</taxon>
    </lineage>
</organism>
<feature type="region of interest" description="Disordered" evidence="1">
    <location>
        <begin position="582"/>
        <end position="601"/>
    </location>
</feature>
<sequence>MATRDVQILKNSGSVVIRCANANLRIPGFRLLEPCNTTVDMDQDPEVYMMLEPFFIPRYQNKATPNTDSRNSSRRLRFIFKAVIMFFQWRLPSGERMLRENGIDNLPDEVFQDIKAALVGSDPHFSRFSAMTIKRCLQLFTANVMDHARTLLPTGKGNTIVRDLAREAWESVKYFKAMLTQDWSTITVSDDSPTTQGGPPAPGPPAAGPPAAGPSNAGPSGTPSQNAQQSSSSNRIGEPSSSSAGTGTVGWQRVAPSEISSSATTTRGRGRGRGRGRATRKSGLNRQDNITLDGPGSRINTIASRATPEKRVTRSTKLSPAGALGKHPRAKPDLDEAKKARPAVLQKQYEKVFDATVAGRQDKEAWYEMEQKKYIAERHEWADKAWVSCATHKDLACEVLDLRRLVRTLEKEKEAGLSSQRQQLLPGLATMNMTPRVQERVNQLFPPTSNGSGESPSKAPWSYHAAWSTFPDTRTPHNVGIETWMQRIKNKAKPADDDLTLSAPWVETEDRSQEEAMQDQTQQEPKKSPGVPQIADFNHSTPLATKINDMLASNNLGSETVRPKKWKYKQFDWEAKTWNYFDSDNESDVPTESSWASTIPA</sequence>
<dbReference type="Proteomes" id="UP000094444">
    <property type="component" value="Unassembled WGS sequence"/>
</dbReference>
<feature type="region of interest" description="Disordered" evidence="1">
    <location>
        <begin position="187"/>
        <end position="337"/>
    </location>
</feature>
<evidence type="ECO:0000313" key="2">
    <source>
        <dbReference type="EMBL" id="POS76604.1"/>
    </source>
</evidence>